<organism evidence="2 3">
    <name type="scientific">Bordetella petrii (strain ATCC BAA-461 / DSM 12804 / CCUG 43448 / CIP 107267 / Se-1111R)</name>
    <dbReference type="NCBI Taxonomy" id="340100"/>
    <lineage>
        <taxon>Bacteria</taxon>
        <taxon>Pseudomonadati</taxon>
        <taxon>Pseudomonadota</taxon>
        <taxon>Betaproteobacteria</taxon>
        <taxon>Burkholderiales</taxon>
        <taxon>Alcaligenaceae</taxon>
        <taxon>Bordetella</taxon>
    </lineage>
</organism>
<sequence>MVFLSMGGMAAMGGCTACGGKIDIPSYAYKTTAYPGMNASTQAGAPGTHESSTRRRHALGEFVRAARARITPQMAGLPEGTRRRTPGLRREEVAQLCGISVTWYTWIEQGREVSVSPAVWARIAGVLQLARAERAYLFELAECADPQHPRDDASEAPGLLRECVDAVNAPAYVLDRAWNVLVHNGPMRDLFDDWPVRDPRPNLLRYIFLDPAARQLVVDWDQRARRVVAEFRADAGAHLDEPDVLALLDELNRDSEVFAHWWTRHAVVEREGGLREFQHPRRGRLAYRQTTFRLATHPDLKLVMLLEGA</sequence>
<accession>A9I159</accession>
<protein>
    <submittedName>
        <fullName evidence="2">Predicted transcriptional regulator</fullName>
    </submittedName>
</protein>
<dbReference type="KEGG" id="bpt:Bpet0496"/>
<dbReference type="Pfam" id="PF17765">
    <property type="entry name" value="MLTR_LBD"/>
    <property type="match status" value="1"/>
</dbReference>
<dbReference type="EMBL" id="AM902716">
    <property type="protein sequence ID" value="CAP40827.1"/>
    <property type="molecule type" value="Genomic_DNA"/>
</dbReference>
<evidence type="ECO:0000259" key="1">
    <source>
        <dbReference type="SMART" id="SM00530"/>
    </source>
</evidence>
<reference evidence="2 3" key="1">
    <citation type="journal article" date="2008" name="BMC Genomics">
        <title>The missing link: Bordetella petrii is endowed with both the metabolic versatility of environmental bacteria and virulence traits of pathogenic Bordetellae.</title>
        <authorList>
            <person name="Gross R."/>
            <person name="Guzman C.A."/>
            <person name="Sebaihia M."/>
            <person name="Martins Dos Santos V.A."/>
            <person name="Pieper D.H."/>
            <person name="Koebnik R."/>
            <person name="Lechner M."/>
            <person name="Bartels D."/>
            <person name="Buhrmester J."/>
            <person name="Choudhuri J.V."/>
            <person name="Ebensen T."/>
            <person name="Gaigalat L."/>
            <person name="Herrmann S."/>
            <person name="Khachane A.N."/>
            <person name="Larisch C."/>
            <person name="Link S."/>
            <person name="Linke B."/>
            <person name="Meyer F."/>
            <person name="Mormann S."/>
            <person name="Nakunst D."/>
            <person name="Rueckert C."/>
            <person name="Schneiker-Bekel S."/>
            <person name="Schulze K."/>
            <person name="Vorhoelter F.J."/>
            <person name="Yevsa T."/>
            <person name="Engle J.T."/>
            <person name="Goldman W.E."/>
            <person name="Puehler A."/>
            <person name="Goebel U.B."/>
            <person name="Goesmann A."/>
            <person name="Bloecker H."/>
            <person name="Kaiser O."/>
            <person name="Martinez-Arias R."/>
        </authorList>
    </citation>
    <scope>NUCLEOTIDE SEQUENCE [LARGE SCALE GENOMIC DNA]</scope>
    <source>
        <strain evidence="3">ATCC BAA-461 / DSM 12804 / CCUG 43448 / CIP 107267 / Se-1111R</strain>
    </source>
</reference>
<dbReference type="STRING" id="94624.Bpet0496"/>
<dbReference type="eggNOG" id="COG1396">
    <property type="taxonomic scope" value="Bacteria"/>
</dbReference>
<dbReference type="Gene3D" id="3.30.450.180">
    <property type="match status" value="1"/>
</dbReference>
<proteinExistence type="predicted"/>
<dbReference type="SUPFAM" id="SSF47413">
    <property type="entry name" value="lambda repressor-like DNA-binding domains"/>
    <property type="match status" value="1"/>
</dbReference>
<dbReference type="Gene3D" id="1.10.260.40">
    <property type="entry name" value="lambda repressor-like DNA-binding domains"/>
    <property type="match status" value="1"/>
</dbReference>
<dbReference type="Proteomes" id="UP000001225">
    <property type="component" value="Chromosome"/>
</dbReference>
<evidence type="ECO:0000313" key="3">
    <source>
        <dbReference type="Proteomes" id="UP000001225"/>
    </source>
</evidence>
<dbReference type="SMART" id="SM00530">
    <property type="entry name" value="HTH_XRE"/>
    <property type="match status" value="1"/>
</dbReference>
<dbReference type="InterPro" id="IPR041413">
    <property type="entry name" value="MLTR_LBD"/>
</dbReference>
<keyword evidence="3" id="KW-1185">Reference proteome</keyword>
<dbReference type="AlphaFoldDB" id="A9I159"/>
<feature type="domain" description="HTH cro/C1-type" evidence="1">
    <location>
        <begin position="62"/>
        <end position="134"/>
    </location>
</feature>
<name>A9I159_BORPD</name>
<evidence type="ECO:0000313" key="2">
    <source>
        <dbReference type="EMBL" id="CAP40827.1"/>
    </source>
</evidence>
<dbReference type="Pfam" id="PF13560">
    <property type="entry name" value="HTH_31"/>
    <property type="match status" value="1"/>
</dbReference>
<gene>
    <name evidence="2" type="ordered locus">Bpet0496</name>
</gene>
<dbReference type="InterPro" id="IPR001387">
    <property type="entry name" value="Cro/C1-type_HTH"/>
</dbReference>
<dbReference type="CDD" id="cd00093">
    <property type="entry name" value="HTH_XRE"/>
    <property type="match status" value="1"/>
</dbReference>
<dbReference type="PANTHER" id="PTHR35010:SF2">
    <property type="entry name" value="BLL4672 PROTEIN"/>
    <property type="match status" value="1"/>
</dbReference>
<dbReference type="GO" id="GO:0003677">
    <property type="term" value="F:DNA binding"/>
    <property type="evidence" value="ECO:0007669"/>
    <property type="project" value="InterPro"/>
</dbReference>
<dbReference type="PANTHER" id="PTHR35010">
    <property type="entry name" value="BLL4672 PROTEIN-RELATED"/>
    <property type="match status" value="1"/>
</dbReference>
<dbReference type="InterPro" id="IPR010982">
    <property type="entry name" value="Lambda_DNA-bd_dom_sf"/>
</dbReference>